<name>A0A1B6GHE7_9HEMI</name>
<dbReference type="CDD" id="cd16021">
    <property type="entry name" value="ALP_like"/>
    <property type="match status" value="1"/>
</dbReference>
<proteinExistence type="predicted"/>
<sequence>MKYTLKFNRRVKLFTLIGLLVVLIIKSCYYRLNYAQRHKKNHGNSTHLNILYSDLEYLVDSPNCKIPNLNPFDESISKFLKSGDRIKCSSRPPLTEVRYSPTTGKHKLEISLAAVHFYSDGRDLICCVSMIQPHGVNVKVTECQFFNGSWTLTRDHQFLFVRCSDLGQPPVYENVHATPVRIRKTKKESMSSEQNVNVLLLGFDSMSRLNLYRTMPKTVDYLHAQGWTEMVGYNKVGDNTLPNLMSLLTGLPLPRTQAAYLNYFDKFPFIWKDFSSAGYITAYAEDKPYLETFYGDLPGFKNAPTDYYTRSFFLFGEKYFVNDETGTECLGFKSPSEHMFKYVIDFVTVNKDDSYFGFFWINQFSHNDLNKPASEDKNALKLLQQLNSLGVTDNTVIIFLSDHGLRVDDLRKTKIGWYEDRLPFLFIALPKWYKARYELRYRNLQENAKKLVSPYDLYSTIHHVLQKDSWKTPSGCKTCMSMFTQVPSTRTCAEAGISPHWCSCHPIDEVSDILFASFLADLVVETINAKLMDYKSIIKNFKCNRTENFSCATLTISNILYLWQKAKPSDVEYIVGVETQPGGAQFEATIIGNKYDILVDNAISRLNHFSNLSHCALFPESKKYCFCIDTETSLINWKS</sequence>
<gene>
    <name evidence="1" type="ORF">g.28803</name>
</gene>
<dbReference type="PANTHER" id="PTHR10974">
    <property type="entry name" value="FI08016P-RELATED"/>
    <property type="match status" value="1"/>
</dbReference>
<reference evidence="1" key="1">
    <citation type="submission" date="2015-11" db="EMBL/GenBank/DDBJ databases">
        <title>De novo transcriptome assembly of four potential Pierce s Disease insect vectors from Arizona vineyards.</title>
        <authorList>
            <person name="Tassone E.E."/>
        </authorList>
    </citation>
    <scope>NUCLEOTIDE SEQUENCE</scope>
</reference>
<dbReference type="PANTHER" id="PTHR10974:SF9">
    <property type="entry name" value="DUF229 DOMAIN CONTAINING PROTEIN-RELATED"/>
    <property type="match status" value="1"/>
</dbReference>
<dbReference type="Gene3D" id="3.40.720.10">
    <property type="entry name" value="Alkaline Phosphatase, subunit A"/>
    <property type="match status" value="1"/>
</dbReference>
<dbReference type="Pfam" id="PF02995">
    <property type="entry name" value="DUF229"/>
    <property type="match status" value="1"/>
</dbReference>
<protein>
    <submittedName>
        <fullName evidence="1">Uncharacterized protein</fullName>
    </submittedName>
</protein>
<dbReference type="GO" id="GO:0005615">
    <property type="term" value="C:extracellular space"/>
    <property type="evidence" value="ECO:0007669"/>
    <property type="project" value="TreeGrafter"/>
</dbReference>
<dbReference type="FunFam" id="3.40.720.10:FF:000017">
    <property type="entry name" value="Predicted protein"/>
    <property type="match status" value="1"/>
</dbReference>
<dbReference type="InterPro" id="IPR017850">
    <property type="entry name" value="Alkaline_phosphatase_core_sf"/>
</dbReference>
<dbReference type="EMBL" id="GECZ01007929">
    <property type="protein sequence ID" value="JAS61840.1"/>
    <property type="molecule type" value="Transcribed_RNA"/>
</dbReference>
<evidence type="ECO:0000313" key="1">
    <source>
        <dbReference type="EMBL" id="JAS61840.1"/>
    </source>
</evidence>
<dbReference type="InterPro" id="IPR004245">
    <property type="entry name" value="DUF229"/>
</dbReference>
<organism evidence="1">
    <name type="scientific">Cuerna arida</name>
    <dbReference type="NCBI Taxonomy" id="1464854"/>
    <lineage>
        <taxon>Eukaryota</taxon>
        <taxon>Metazoa</taxon>
        <taxon>Ecdysozoa</taxon>
        <taxon>Arthropoda</taxon>
        <taxon>Hexapoda</taxon>
        <taxon>Insecta</taxon>
        <taxon>Pterygota</taxon>
        <taxon>Neoptera</taxon>
        <taxon>Paraneoptera</taxon>
        <taxon>Hemiptera</taxon>
        <taxon>Auchenorrhyncha</taxon>
        <taxon>Membracoidea</taxon>
        <taxon>Cicadellidae</taxon>
        <taxon>Cicadellinae</taxon>
        <taxon>Proconiini</taxon>
        <taxon>Cuerna</taxon>
    </lineage>
</organism>
<dbReference type="AlphaFoldDB" id="A0A1B6GHE7"/>
<dbReference type="SUPFAM" id="SSF53649">
    <property type="entry name" value="Alkaline phosphatase-like"/>
    <property type="match status" value="1"/>
</dbReference>
<accession>A0A1B6GHE7</accession>